<dbReference type="EMBL" id="JAQNDK010000006">
    <property type="protein sequence ID" value="MDC0685158.1"/>
    <property type="molecule type" value="Genomic_DNA"/>
</dbReference>
<accession>A0ABT5CGX7</accession>
<keyword evidence="9 12" id="KW-1133">Transmembrane helix</keyword>
<keyword evidence="4 12" id="KW-1003">Cell membrane</keyword>
<protein>
    <submittedName>
        <fullName evidence="14">Cytochrome ubiquinol oxidase subunit I</fullName>
    </submittedName>
</protein>
<comment type="subcellular location">
    <subcellularLocation>
        <location evidence="1">Cell membrane</location>
        <topology evidence="1">Multi-pass membrane protein</topology>
    </subcellularLocation>
</comment>
<keyword evidence="10 12" id="KW-0408">Iron</keyword>
<evidence type="ECO:0000256" key="1">
    <source>
        <dbReference type="ARBA" id="ARBA00004651"/>
    </source>
</evidence>
<feature type="transmembrane region" description="Helical" evidence="12">
    <location>
        <begin position="181"/>
        <end position="204"/>
    </location>
</feature>
<evidence type="ECO:0000256" key="9">
    <source>
        <dbReference type="ARBA" id="ARBA00022989"/>
    </source>
</evidence>
<feature type="transmembrane region" description="Helical" evidence="12">
    <location>
        <begin position="353"/>
        <end position="374"/>
    </location>
</feature>
<keyword evidence="7 12" id="KW-0479">Metal-binding</keyword>
<evidence type="ECO:0000256" key="3">
    <source>
        <dbReference type="ARBA" id="ARBA00022448"/>
    </source>
</evidence>
<reference evidence="14 15" key="1">
    <citation type="submission" date="2023-01" db="EMBL/GenBank/DDBJ databases">
        <title>Minimal conservation of predation-associated metabolite biosynthetic gene clusters underscores biosynthetic potential of Myxococcota including descriptions for ten novel species: Archangium lansinium sp. nov., Myxococcus landrumus sp. nov., Nannocystis bai.</title>
        <authorList>
            <person name="Ahearne A."/>
            <person name="Stevens C."/>
            <person name="Dowd S."/>
        </authorList>
    </citation>
    <scope>NUCLEOTIDE SEQUENCE [LARGE SCALE GENOMIC DNA]</scope>
    <source>
        <strain evidence="14 15">WIWO2</strain>
    </source>
</reference>
<evidence type="ECO:0000256" key="4">
    <source>
        <dbReference type="ARBA" id="ARBA00022475"/>
    </source>
</evidence>
<evidence type="ECO:0000256" key="12">
    <source>
        <dbReference type="PIRNR" id="PIRNR006446"/>
    </source>
</evidence>
<evidence type="ECO:0000256" key="8">
    <source>
        <dbReference type="ARBA" id="ARBA00022982"/>
    </source>
</evidence>
<feature type="region of interest" description="Disordered" evidence="13">
    <location>
        <begin position="453"/>
        <end position="482"/>
    </location>
</feature>
<feature type="transmembrane region" description="Helical" evidence="12">
    <location>
        <begin position="15"/>
        <end position="39"/>
    </location>
</feature>
<keyword evidence="11 12" id="KW-0472">Membrane</keyword>
<comment type="caution">
    <text evidence="14">The sequence shown here is derived from an EMBL/GenBank/DDBJ whole genome shotgun (WGS) entry which is preliminary data.</text>
</comment>
<evidence type="ECO:0000256" key="13">
    <source>
        <dbReference type="SAM" id="MobiDB-lite"/>
    </source>
</evidence>
<feature type="transmembrane region" description="Helical" evidence="12">
    <location>
        <begin position="92"/>
        <end position="113"/>
    </location>
</feature>
<keyword evidence="8 12" id="KW-0249">Electron transport</keyword>
<feature type="transmembrane region" description="Helical" evidence="12">
    <location>
        <begin position="59"/>
        <end position="80"/>
    </location>
</feature>
<keyword evidence="5 12" id="KW-0349">Heme</keyword>
<dbReference type="Proteomes" id="UP001217485">
    <property type="component" value="Unassembled WGS sequence"/>
</dbReference>
<comment type="similarity">
    <text evidence="2 12">Belongs to the cytochrome ubiquinol oxidase subunit 1 family.</text>
</comment>
<feature type="transmembrane region" description="Helical" evidence="12">
    <location>
        <begin position="216"/>
        <end position="238"/>
    </location>
</feature>
<organism evidence="14 15">
    <name type="scientific">Sorangium atrum</name>
    <dbReference type="NCBI Taxonomy" id="2995308"/>
    <lineage>
        <taxon>Bacteria</taxon>
        <taxon>Pseudomonadati</taxon>
        <taxon>Myxococcota</taxon>
        <taxon>Polyangia</taxon>
        <taxon>Polyangiales</taxon>
        <taxon>Polyangiaceae</taxon>
        <taxon>Sorangium</taxon>
    </lineage>
</organism>
<keyword evidence="3 12" id="KW-0813">Transport</keyword>
<dbReference type="PANTHER" id="PTHR30365:SF14">
    <property type="entry name" value="CYTOCHROME BD MENAQUINOL OXIDASE SUBUNIT I-RELATED"/>
    <property type="match status" value="1"/>
</dbReference>
<keyword evidence="6 12" id="KW-0812">Transmembrane</keyword>
<keyword evidence="15" id="KW-1185">Reference proteome</keyword>
<evidence type="ECO:0000256" key="11">
    <source>
        <dbReference type="ARBA" id="ARBA00023136"/>
    </source>
</evidence>
<evidence type="ECO:0000313" key="14">
    <source>
        <dbReference type="EMBL" id="MDC0685158.1"/>
    </source>
</evidence>
<proteinExistence type="inferred from homology"/>
<evidence type="ECO:0000313" key="15">
    <source>
        <dbReference type="Proteomes" id="UP001217485"/>
    </source>
</evidence>
<dbReference type="PIRSF" id="PIRSF006446">
    <property type="entry name" value="Cyt_quinol_oxidase_1"/>
    <property type="match status" value="1"/>
</dbReference>
<dbReference type="PANTHER" id="PTHR30365">
    <property type="entry name" value="CYTOCHROME D UBIQUINOL OXIDASE"/>
    <property type="match status" value="1"/>
</dbReference>
<feature type="transmembrane region" description="Helical" evidence="12">
    <location>
        <begin position="404"/>
        <end position="423"/>
    </location>
</feature>
<name>A0ABT5CGX7_9BACT</name>
<evidence type="ECO:0000256" key="2">
    <source>
        <dbReference type="ARBA" id="ARBA00009819"/>
    </source>
</evidence>
<dbReference type="Pfam" id="PF01654">
    <property type="entry name" value="Cyt_bd_oxida_I"/>
    <property type="match status" value="1"/>
</dbReference>
<dbReference type="RefSeq" id="WP_272103265.1">
    <property type="nucleotide sequence ID" value="NZ_JAQNDK010000006.1"/>
</dbReference>
<evidence type="ECO:0000256" key="6">
    <source>
        <dbReference type="ARBA" id="ARBA00022692"/>
    </source>
</evidence>
<sequence>MNSLLYARAQMGLSLAFHMIFAAAGVALPLIMVIADALWHRTGDRDYLEFSKRMAKGTAILFAVGAVSGTVLSFELGLLWPSFMGTFGEVIGLPFSLEGFAFFTEAIFLGIYLYGRGKLSPRLHLLSGALVALSGALSAFFVILVNACMNHPAGFTMVDGRPADIDPVAAMFSPPWKHETLHGILACYQATAFVMTGIHALVLLRHPSSPLFRKAFAVTLVVAGVTALAQPLVGHYAAVEVGTGQPAKLAAMEAHFETSARAPLLVGGLPDVERGEVDYAIEIPAGLSVFLHADPDAVVPGLDAVPRDEWPPVAATHLSFQVMVGAGSAMALLAVVGAVLAWRRRGIPDQRPFLWAVILASPLGIVAMEAGWLVTELGRQPWIVRGAMRTRDAVTPFPHLAAPFWTFTALYVFLGVVVVYLLVRQLRAAPLGVTGGGGGAPLGVTGGGGAPLGGTGGGGAPLGGTGGGGAPRASGGGEADAH</sequence>
<feature type="transmembrane region" description="Helical" evidence="12">
    <location>
        <begin position="125"/>
        <end position="147"/>
    </location>
</feature>
<evidence type="ECO:0000256" key="7">
    <source>
        <dbReference type="ARBA" id="ARBA00022723"/>
    </source>
</evidence>
<evidence type="ECO:0000256" key="10">
    <source>
        <dbReference type="ARBA" id="ARBA00023004"/>
    </source>
</evidence>
<evidence type="ECO:0000256" key="5">
    <source>
        <dbReference type="ARBA" id="ARBA00022617"/>
    </source>
</evidence>
<gene>
    <name evidence="14" type="ORF">POL72_46020</name>
</gene>
<feature type="transmembrane region" description="Helical" evidence="12">
    <location>
        <begin position="318"/>
        <end position="341"/>
    </location>
</feature>
<dbReference type="InterPro" id="IPR002585">
    <property type="entry name" value="Cyt-d_ubiquinol_oxidase_su_1"/>
</dbReference>